<protein>
    <submittedName>
        <fullName evidence="1">Uncharacterized protein</fullName>
    </submittedName>
</protein>
<dbReference type="Proteomes" id="UP001362999">
    <property type="component" value="Unassembled WGS sequence"/>
</dbReference>
<dbReference type="AlphaFoldDB" id="A0AAV9ZPT8"/>
<evidence type="ECO:0000313" key="1">
    <source>
        <dbReference type="EMBL" id="KAK6988590.1"/>
    </source>
</evidence>
<keyword evidence="2" id="KW-1185">Reference proteome</keyword>
<reference evidence="1 2" key="1">
    <citation type="journal article" date="2024" name="J Genomics">
        <title>Draft genome sequencing and assembly of Favolaschia claudopus CIRM-BRFM 2984 isolated from oak limbs.</title>
        <authorList>
            <person name="Navarro D."/>
            <person name="Drula E."/>
            <person name="Chaduli D."/>
            <person name="Cazenave R."/>
            <person name="Ahrendt S."/>
            <person name="Wang J."/>
            <person name="Lipzen A."/>
            <person name="Daum C."/>
            <person name="Barry K."/>
            <person name="Grigoriev I.V."/>
            <person name="Favel A."/>
            <person name="Rosso M.N."/>
            <person name="Martin F."/>
        </authorList>
    </citation>
    <scope>NUCLEOTIDE SEQUENCE [LARGE SCALE GENOMIC DNA]</scope>
    <source>
        <strain evidence="1 2">CIRM-BRFM 2984</strain>
    </source>
</reference>
<dbReference type="EMBL" id="JAWWNJ010000121">
    <property type="protein sequence ID" value="KAK6988590.1"/>
    <property type="molecule type" value="Genomic_DNA"/>
</dbReference>
<gene>
    <name evidence="1" type="ORF">R3P38DRAFT_3443160</name>
</gene>
<evidence type="ECO:0000313" key="2">
    <source>
        <dbReference type="Proteomes" id="UP001362999"/>
    </source>
</evidence>
<proteinExistence type="predicted"/>
<name>A0AAV9ZPT8_9AGAR</name>
<organism evidence="1 2">
    <name type="scientific">Favolaschia claudopus</name>
    <dbReference type="NCBI Taxonomy" id="2862362"/>
    <lineage>
        <taxon>Eukaryota</taxon>
        <taxon>Fungi</taxon>
        <taxon>Dikarya</taxon>
        <taxon>Basidiomycota</taxon>
        <taxon>Agaricomycotina</taxon>
        <taxon>Agaricomycetes</taxon>
        <taxon>Agaricomycetidae</taxon>
        <taxon>Agaricales</taxon>
        <taxon>Marasmiineae</taxon>
        <taxon>Mycenaceae</taxon>
        <taxon>Favolaschia</taxon>
    </lineage>
</organism>
<sequence>MDDSTHFIPTTPTDDNVLPPPDYKTFLVGPKTNILPAHGWTRDSILYNHLDENIAKVLAKPLSSMAAVILTQDRPADRAAGADAVAEAISTTGLTGKDDYVVIPPTPKDGDPNGPVLPHTNLIICNSSTLRDKISDDPHKAYVHTQRDNEGFTFYVLPADPEPSWYIATYVGLSRAVTAPEILAALFDKLISDREVIRMILDNHDRIPKAEDIPFVVRVMMEYAQIIPCQVVMSARRGNGPQHQNAVRLYMPPPSFNEDAIKEWKDYLNSPSFTFIVDCRGRAAPFKPTRAGKPRTMECTECLGLDHYKAECPILASPAFLAVHPRQTEQDVNAVGTTLGSMNKRTATDHDGFVPVNYRGRRLGRDGFKQRGWGLRSRRL</sequence>
<comment type="caution">
    <text evidence="1">The sequence shown here is derived from an EMBL/GenBank/DDBJ whole genome shotgun (WGS) entry which is preliminary data.</text>
</comment>
<accession>A0AAV9ZPT8</accession>